<feature type="transmembrane region" description="Helical" evidence="1">
    <location>
        <begin position="218"/>
        <end position="243"/>
    </location>
</feature>
<dbReference type="Proteomes" id="UP000642673">
    <property type="component" value="Unassembled WGS sequence"/>
</dbReference>
<evidence type="ECO:0008006" key="4">
    <source>
        <dbReference type="Google" id="ProtNLM"/>
    </source>
</evidence>
<protein>
    <recommendedName>
        <fullName evidence="4">DUF2079 domain-containing protein</fullName>
    </recommendedName>
</protein>
<sequence length="466" mass="49158">MTTDAIAGPAAVARDAAGRHPRRAEPYALAALLFCAYAALSLSRHRRMEATSWDLGIFEQAVRAYAHLQAPVVDLKGPGANILGDHFSPVIALLAPLYRVFPGPATLLLAQAALFAVSAVPVTRAATRALGRAQGLCVGAAYGLSWGVQRAVDFEFHEVCFAVPLLAFALEALLAGRPRAALLWGLPLLLVKEDLGLTLAALALLVARRARRTDRRAALAAALTAVLGVLAAVLVFTVVIPAFGSGYAYWEKVGGVSPTAGLATKLGTLAWVLVPTTGLLALRSPLLLVALPTLGWRFLSGDDHYWSTDWHYSAVLMPVTALALTDALGPARRAARPWLRAYAVQLPGALLAAGLALSATTLPLERLGHRSTYTTPARVTEADRLLARIPDGASVEADTPPLSRLTSRCRVYWIGSAPGVLPAFVAFDTSSGWAGDDPVAYARHLHPGARFGVLGEAGGVIVLQRL</sequence>
<reference evidence="3" key="1">
    <citation type="journal article" date="2019" name="Int. J. Syst. Evol. Microbiol.">
        <title>The Global Catalogue of Microorganisms (GCM) 10K type strain sequencing project: providing services to taxonomists for standard genome sequencing and annotation.</title>
        <authorList>
            <consortium name="The Broad Institute Genomics Platform"/>
            <consortium name="The Broad Institute Genome Sequencing Center for Infectious Disease"/>
            <person name="Wu L."/>
            <person name="Ma J."/>
        </authorList>
    </citation>
    <scope>NUCLEOTIDE SEQUENCE [LARGE SCALE GENOMIC DNA]</scope>
    <source>
        <strain evidence="3">JCM 4738</strain>
    </source>
</reference>
<dbReference type="EMBL" id="BMVP01000025">
    <property type="protein sequence ID" value="GHB84401.1"/>
    <property type="molecule type" value="Genomic_DNA"/>
</dbReference>
<gene>
    <name evidence="2" type="ORF">GCM10010347_64170</name>
</gene>
<name>A0ABQ3F4L1_9ACTN</name>
<proteinExistence type="predicted"/>
<evidence type="ECO:0000256" key="1">
    <source>
        <dbReference type="SAM" id="Phobius"/>
    </source>
</evidence>
<feature type="transmembrane region" description="Helical" evidence="1">
    <location>
        <begin position="341"/>
        <end position="364"/>
    </location>
</feature>
<keyword evidence="1" id="KW-1133">Transmembrane helix</keyword>
<evidence type="ECO:0000313" key="3">
    <source>
        <dbReference type="Proteomes" id="UP000642673"/>
    </source>
</evidence>
<dbReference type="Pfam" id="PF09852">
    <property type="entry name" value="DUF2079"/>
    <property type="match status" value="1"/>
</dbReference>
<accession>A0ABQ3F4L1</accession>
<comment type="caution">
    <text evidence="2">The sequence shown here is derived from an EMBL/GenBank/DDBJ whole genome shotgun (WGS) entry which is preliminary data.</text>
</comment>
<dbReference type="RefSeq" id="WP_229874203.1">
    <property type="nucleotide sequence ID" value="NZ_BMVP01000025.1"/>
</dbReference>
<dbReference type="InterPro" id="IPR018650">
    <property type="entry name" value="STSV1_Orf64"/>
</dbReference>
<evidence type="ECO:0000313" key="2">
    <source>
        <dbReference type="EMBL" id="GHB84401.1"/>
    </source>
</evidence>
<feature type="transmembrane region" description="Helical" evidence="1">
    <location>
        <begin position="280"/>
        <end position="298"/>
    </location>
</feature>
<keyword evidence="1" id="KW-0812">Transmembrane</keyword>
<keyword evidence="1" id="KW-0472">Membrane</keyword>
<organism evidence="2 3">
    <name type="scientific">Streptomyces cirratus</name>
    <dbReference type="NCBI Taxonomy" id="68187"/>
    <lineage>
        <taxon>Bacteria</taxon>
        <taxon>Bacillati</taxon>
        <taxon>Actinomycetota</taxon>
        <taxon>Actinomycetes</taxon>
        <taxon>Kitasatosporales</taxon>
        <taxon>Streptomycetaceae</taxon>
        <taxon>Streptomyces</taxon>
    </lineage>
</organism>
<keyword evidence="3" id="KW-1185">Reference proteome</keyword>